<dbReference type="PANTHER" id="PTHR42996:SF1">
    <property type="entry name" value="PHOSPHATE-BINDING PROTEIN PSTS"/>
    <property type="match status" value="1"/>
</dbReference>
<gene>
    <name evidence="10" type="ORF">SAMN02982917_6336</name>
</gene>
<keyword evidence="5 7" id="KW-0813">Transport</keyword>
<comment type="function">
    <text evidence="1 7">Part of the ABC transporter complex PstSACB involved in phosphate import.</text>
</comment>
<dbReference type="InterPro" id="IPR005673">
    <property type="entry name" value="ABC_phos-bd_PstS"/>
</dbReference>
<dbReference type="GO" id="GO:0043190">
    <property type="term" value="C:ATP-binding cassette (ABC) transporter complex"/>
    <property type="evidence" value="ECO:0007669"/>
    <property type="project" value="InterPro"/>
</dbReference>
<keyword evidence="8" id="KW-0732">Signal</keyword>
<evidence type="ECO:0000256" key="1">
    <source>
        <dbReference type="ARBA" id="ARBA00002841"/>
    </source>
</evidence>
<evidence type="ECO:0000256" key="6">
    <source>
        <dbReference type="ARBA" id="ARBA00022592"/>
    </source>
</evidence>
<dbReference type="EMBL" id="FXAK01000008">
    <property type="protein sequence ID" value="SMF87609.1"/>
    <property type="molecule type" value="Genomic_DNA"/>
</dbReference>
<evidence type="ECO:0000313" key="11">
    <source>
        <dbReference type="Proteomes" id="UP000192936"/>
    </source>
</evidence>
<accession>A0A1X7HKB5</accession>
<evidence type="ECO:0000313" key="10">
    <source>
        <dbReference type="EMBL" id="SMF87609.1"/>
    </source>
</evidence>
<dbReference type="CDD" id="cd13565">
    <property type="entry name" value="PBP2_PstS"/>
    <property type="match status" value="1"/>
</dbReference>
<dbReference type="InterPro" id="IPR024370">
    <property type="entry name" value="PBP_domain"/>
</dbReference>
<proteinExistence type="inferred from homology"/>
<feature type="domain" description="PBP" evidence="9">
    <location>
        <begin position="32"/>
        <end position="314"/>
    </location>
</feature>
<dbReference type="Gene3D" id="3.40.190.10">
    <property type="entry name" value="Periplasmic binding protein-like II"/>
    <property type="match status" value="2"/>
</dbReference>
<dbReference type="NCBIfam" id="TIGR00975">
    <property type="entry name" value="3a0107s03"/>
    <property type="match status" value="1"/>
</dbReference>
<reference evidence="10 11" key="1">
    <citation type="submission" date="2017-04" db="EMBL/GenBank/DDBJ databases">
        <authorList>
            <person name="Afonso C.L."/>
            <person name="Miller P.J."/>
            <person name="Scott M.A."/>
            <person name="Spackman E."/>
            <person name="Goraichik I."/>
            <person name="Dimitrov K.M."/>
            <person name="Suarez D.L."/>
            <person name="Swayne D.E."/>
        </authorList>
    </citation>
    <scope>NUCLEOTIDE SEQUENCE [LARGE SCALE GENOMIC DNA]</scope>
    <source>
        <strain evidence="10 11">A2P</strain>
    </source>
</reference>
<dbReference type="STRING" id="286727.SAMN02982917_6336"/>
<feature type="signal peptide" evidence="8">
    <location>
        <begin position="1"/>
        <end position="18"/>
    </location>
</feature>
<organism evidence="10 11">
    <name type="scientific">Azospirillum oryzae</name>
    <dbReference type="NCBI Taxonomy" id="286727"/>
    <lineage>
        <taxon>Bacteria</taxon>
        <taxon>Pseudomonadati</taxon>
        <taxon>Pseudomonadota</taxon>
        <taxon>Alphaproteobacteria</taxon>
        <taxon>Rhodospirillales</taxon>
        <taxon>Azospirillaceae</taxon>
        <taxon>Azospirillum</taxon>
    </lineage>
</organism>
<protein>
    <recommendedName>
        <fullName evidence="4 7">Phosphate-binding protein PstS</fullName>
    </recommendedName>
</protein>
<evidence type="ECO:0000256" key="3">
    <source>
        <dbReference type="ARBA" id="ARBA00011529"/>
    </source>
</evidence>
<evidence type="ECO:0000256" key="7">
    <source>
        <dbReference type="PIRNR" id="PIRNR002756"/>
    </source>
</evidence>
<name>A0A1X7HKB5_9PROT</name>
<evidence type="ECO:0000259" key="9">
    <source>
        <dbReference type="Pfam" id="PF12849"/>
    </source>
</evidence>
<dbReference type="NCBIfam" id="NF008171">
    <property type="entry name" value="PRK10918.1"/>
    <property type="match status" value="1"/>
</dbReference>
<dbReference type="Pfam" id="PF12849">
    <property type="entry name" value="PBP_like_2"/>
    <property type="match status" value="1"/>
</dbReference>
<dbReference type="SUPFAM" id="SSF53850">
    <property type="entry name" value="Periplasmic binding protein-like II"/>
    <property type="match status" value="1"/>
</dbReference>
<evidence type="ECO:0000256" key="8">
    <source>
        <dbReference type="SAM" id="SignalP"/>
    </source>
</evidence>
<dbReference type="GO" id="GO:0042301">
    <property type="term" value="F:phosphate ion binding"/>
    <property type="evidence" value="ECO:0007669"/>
    <property type="project" value="InterPro"/>
</dbReference>
<dbReference type="PIRSF" id="PIRSF002756">
    <property type="entry name" value="PstS"/>
    <property type="match status" value="1"/>
</dbReference>
<dbReference type="InterPro" id="IPR050962">
    <property type="entry name" value="Phosphate-bind_PstS"/>
</dbReference>
<dbReference type="GO" id="GO:0035435">
    <property type="term" value="P:phosphate ion transmembrane transport"/>
    <property type="evidence" value="ECO:0007669"/>
    <property type="project" value="InterPro"/>
</dbReference>
<evidence type="ECO:0000256" key="2">
    <source>
        <dbReference type="ARBA" id="ARBA00008725"/>
    </source>
</evidence>
<keyword evidence="6 7" id="KW-0592">Phosphate transport</keyword>
<evidence type="ECO:0000256" key="5">
    <source>
        <dbReference type="ARBA" id="ARBA00022448"/>
    </source>
</evidence>
<sequence length="358" mass="37969">MKTMTSAFVRCAAFGALAALSVSVAPLSVASAADISGAGATFPYPIYAKWADAYKKETGTGLNYQSIGSGGGIKQIKAKTVTFGASDMPLKPEELEQAGLIQFPMIMGGVVPVVNLKGIKAGEVKLSGTVLANIYMGEITKWNDAQIKALNPNVNLPNTAIAPVYRSDGSGTNFLFTDYLSKTSPKFKTQIGANTSVQWPAGIGAKGNEGVANMVKQTDGSIGYVEYAYAKQNNITHLDLQNKDGKTVAPKIEAFQAAAANADWANAKGYYVLLTDEPGAESWPITGASFILMYKNPQDASASAEALKFFDWAYKNGDKMATELDYVPMPASVVSLVQKTWAQTIQADGKPVWTASAK</sequence>
<dbReference type="Proteomes" id="UP000192936">
    <property type="component" value="Unassembled WGS sequence"/>
</dbReference>
<feature type="chain" id="PRO_5011965128" description="Phosphate-binding protein PstS" evidence="8">
    <location>
        <begin position="19"/>
        <end position="358"/>
    </location>
</feature>
<dbReference type="AlphaFoldDB" id="A0A1X7HKB5"/>
<dbReference type="PANTHER" id="PTHR42996">
    <property type="entry name" value="PHOSPHATE-BINDING PROTEIN PSTS"/>
    <property type="match status" value="1"/>
</dbReference>
<evidence type="ECO:0000256" key="4">
    <source>
        <dbReference type="ARBA" id="ARBA00021889"/>
    </source>
</evidence>
<comment type="subunit">
    <text evidence="3 7">The complex is composed of two ATP-binding proteins (PstB), two transmembrane proteins (PstC and PstA) and a solute-binding protein (PstS).</text>
</comment>
<comment type="similarity">
    <text evidence="2 7">Belongs to the PstS family.</text>
</comment>